<keyword evidence="8" id="KW-0535">Nitrogen fixation</keyword>
<evidence type="ECO:0000256" key="7">
    <source>
        <dbReference type="RuleBase" id="RU003523"/>
    </source>
</evidence>
<dbReference type="GO" id="GO:0019752">
    <property type="term" value="P:carboxylic acid metabolic process"/>
    <property type="evidence" value="ECO:0007669"/>
    <property type="project" value="UniProtKB-UniRule"/>
</dbReference>
<dbReference type="SUPFAM" id="SSF51569">
    <property type="entry name" value="Aldolase"/>
    <property type="match status" value="1"/>
</dbReference>
<dbReference type="GO" id="GO:0009399">
    <property type="term" value="P:nitrogen fixation"/>
    <property type="evidence" value="ECO:0007669"/>
    <property type="project" value="UniProtKB-UniRule"/>
</dbReference>
<dbReference type="EC" id="2.3.3.14" evidence="3 8"/>
<gene>
    <name evidence="10" type="primary">leuA_1</name>
    <name evidence="10" type="ORF">VQ7734_02576</name>
</gene>
<evidence type="ECO:0000259" key="9">
    <source>
        <dbReference type="PROSITE" id="PS50991"/>
    </source>
</evidence>
<proteinExistence type="inferred from homology"/>
<dbReference type="RefSeq" id="WP_073583145.1">
    <property type="nucleotide sequence ID" value="NZ_AP024897.1"/>
</dbReference>
<dbReference type="STRING" id="1117707.VQ7734_02576"/>
<name>A0A1M7YVU7_9VIBR</name>
<evidence type="ECO:0000256" key="5">
    <source>
        <dbReference type="ARBA" id="ARBA00022679"/>
    </source>
</evidence>
<dbReference type="CDD" id="cd07939">
    <property type="entry name" value="DRE_TIM_NifV"/>
    <property type="match status" value="1"/>
</dbReference>
<dbReference type="InterPro" id="IPR054691">
    <property type="entry name" value="LeuA/HCS_post-cat"/>
</dbReference>
<dbReference type="InterPro" id="IPR000891">
    <property type="entry name" value="PYR_CT"/>
</dbReference>
<dbReference type="PROSITE" id="PS50991">
    <property type="entry name" value="PYR_CT"/>
    <property type="match status" value="1"/>
</dbReference>
<organism evidence="10 11">
    <name type="scientific">Vibrio quintilis</name>
    <dbReference type="NCBI Taxonomy" id="1117707"/>
    <lineage>
        <taxon>Bacteria</taxon>
        <taxon>Pseudomonadati</taxon>
        <taxon>Pseudomonadota</taxon>
        <taxon>Gammaproteobacteria</taxon>
        <taxon>Vibrionales</taxon>
        <taxon>Vibrionaceae</taxon>
        <taxon>Vibrio</taxon>
    </lineage>
</organism>
<dbReference type="NCBIfam" id="TIGR02660">
    <property type="entry name" value="nifV_homocitr"/>
    <property type="match status" value="1"/>
</dbReference>
<reference evidence="11" key="1">
    <citation type="submission" date="2016-12" db="EMBL/GenBank/DDBJ databases">
        <authorList>
            <person name="Rodrigo-Torres L."/>
            <person name="Arahal R.D."/>
            <person name="Lucena T."/>
        </authorList>
    </citation>
    <scope>NUCLEOTIDE SEQUENCE [LARGE SCALE GENOMIC DNA]</scope>
</reference>
<evidence type="ECO:0000256" key="3">
    <source>
        <dbReference type="ARBA" id="ARBA00012974"/>
    </source>
</evidence>
<dbReference type="InterPro" id="IPR002034">
    <property type="entry name" value="AIPM/Hcit_synth_CS"/>
</dbReference>
<dbReference type="PROSITE" id="PS00816">
    <property type="entry name" value="AIPM_HOMOCIT_SYNTH_2"/>
    <property type="match status" value="1"/>
</dbReference>
<dbReference type="EMBL" id="FRFG01000028">
    <property type="protein sequence ID" value="SHO56807.1"/>
    <property type="molecule type" value="Genomic_DNA"/>
</dbReference>
<evidence type="ECO:0000256" key="1">
    <source>
        <dbReference type="ARBA" id="ARBA00003050"/>
    </source>
</evidence>
<keyword evidence="11" id="KW-1185">Reference proteome</keyword>
<accession>A0A1M7YVU7</accession>
<feature type="domain" description="Pyruvate carboxyltransferase" evidence="9">
    <location>
        <begin position="13"/>
        <end position="264"/>
    </location>
</feature>
<dbReference type="InterPro" id="IPR013477">
    <property type="entry name" value="NifV/FrbC"/>
</dbReference>
<dbReference type="PANTHER" id="PTHR42880">
    <property type="entry name" value="HOMOCITRATE SYNTHASE"/>
    <property type="match status" value="1"/>
</dbReference>
<evidence type="ECO:0000313" key="11">
    <source>
        <dbReference type="Proteomes" id="UP000184600"/>
    </source>
</evidence>
<dbReference type="InterPro" id="IPR013785">
    <property type="entry name" value="Aldolase_TIM"/>
</dbReference>
<dbReference type="Pfam" id="PF22617">
    <property type="entry name" value="HCS_D2"/>
    <property type="match status" value="1"/>
</dbReference>
<comment type="similarity">
    <text evidence="2 7">Belongs to the alpha-IPM synthase/homocitrate synthase family.</text>
</comment>
<evidence type="ECO:0000256" key="8">
    <source>
        <dbReference type="RuleBase" id="RU367143"/>
    </source>
</evidence>
<dbReference type="GO" id="GO:0004410">
    <property type="term" value="F:homocitrate synthase activity"/>
    <property type="evidence" value="ECO:0007669"/>
    <property type="project" value="UniProtKB-UniRule"/>
</dbReference>
<dbReference type="AlphaFoldDB" id="A0A1M7YVU7"/>
<dbReference type="Gene3D" id="3.20.20.70">
    <property type="entry name" value="Aldolase class I"/>
    <property type="match status" value="1"/>
</dbReference>
<comment type="catalytic activity">
    <reaction evidence="6 8">
        <text>acetyl-CoA + 2-oxoglutarate + H2O = (2R)-homocitrate + CoA + H(+)</text>
        <dbReference type="Rhea" id="RHEA:12929"/>
        <dbReference type="ChEBI" id="CHEBI:15377"/>
        <dbReference type="ChEBI" id="CHEBI:15378"/>
        <dbReference type="ChEBI" id="CHEBI:16810"/>
        <dbReference type="ChEBI" id="CHEBI:57287"/>
        <dbReference type="ChEBI" id="CHEBI:57288"/>
        <dbReference type="ChEBI" id="CHEBI:58884"/>
        <dbReference type="EC" id="2.3.3.14"/>
    </reaction>
</comment>
<evidence type="ECO:0000313" key="10">
    <source>
        <dbReference type="EMBL" id="SHO56807.1"/>
    </source>
</evidence>
<evidence type="ECO:0000256" key="4">
    <source>
        <dbReference type="ARBA" id="ARBA00020735"/>
    </source>
</evidence>
<dbReference type="Gene3D" id="1.10.238.260">
    <property type="match status" value="1"/>
</dbReference>
<keyword evidence="10" id="KW-0012">Acyltransferase</keyword>
<keyword evidence="5 7" id="KW-0808">Transferase</keyword>
<dbReference type="PANTHER" id="PTHR42880:SF1">
    <property type="entry name" value="ISOPROPYLMALATE_HOMOCITRATE_CITRAMALATE SYNTHASE FAMILY PROTEIN"/>
    <property type="match status" value="1"/>
</dbReference>
<dbReference type="Proteomes" id="UP000184600">
    <property type="component" value="Unassembled WGS sequence"/>
</dbReference>
<dbReference type="Pfam" id="PF00682">
    <property type="entry name" value="HMGL-like"/>
    <property type="match status" value="1"/>
</dbReference>
<evidence type="ECO:0000256" key="2">
    <source>
        <dbReference type="ARBA" id="ARBA00006154"/>
    </source>
</evidence>
<comment type="function">
    <text evidence="1 8">This protein is a Fe-Mo-cofactor biosynthetic component.</text>
</comment>
<evidence type="ECO:0000256" key="6">
    <source>
        <dbReference type="ARBA" id="ARBA00048019"/>
    </source>
</evidence>
<protein>
    <recommendedName>
        <fullName evidence="4 8">Homocitrate synthase</fullName>
        <ecNumber evidence="3 8">2.3.3.14</ecNumber>
    </recommendedName>
</protein>
<sequence length="390" mass="42058">MAFVTADMLTPGVVINDTTLRDGEQSPGVGFSTGEKVHIALMLESAGVPELEVGIPAMGEKERATIREITGSLRHTSTMAWCRMTRADIQSACGLGLDWVDLSVPVSAQQIKSKLNMSMKKLQEVCQENIRRAVDAGLSVCVGMEDASRAEAEILHRVVDIAGEAGALRVRFADTLGVLEPVSAYDKIADLKCRSDLQIEMHAHNDLGLATANTLAAVDAGAYSVNTTVTGLGERAGNAALEEVAVALKVLNKPQSYVDLAKLPALCRYLHIVSGRALSPQKAIVGDYAFTHESGVHIDGLLKDINNYQGFSPSLIGREHHFVLGKHSGIHAINVVYRQLGITLTRAQCEVVREALRDWSETCKRVPGNDDLMSLIDLNMAGGSHDYQFS</sequence>
<dbReference type="PROSITE" id="PS00815">
    <property type="entry name" value="AIPM_HOMOCIT_SYNTH_1"/>
    <property type="match status" value="1"/>
</dbReference>